<organism evidence="1 2">
    <name type="scientific">Hydrocarboniclastica marina</name>
    <dbReference type="NCBI Taxonomy" id="2259620"/>
    <lineage>
        <taxon>Bacteria</taxon>
        <taxon>Pseudomonadati</taxon>
        <taxon>Pseudomonadota</taxon>
        <taxon>Gammaproteobacteria</taxon>
        <taxon>Alteromonadales</taxon>
        <taxon>Alteromonadaceae</taxon>
        <taxon>Hydrocarboniclastica</taxon>
    </lineage>
</organism>
<dbReference type="AlphaFoldDB" id="A0A4P7XI12"/>
<dbReference type="RefSeq" id="WP_136549389.1">
    <property type="nucleotide sequence ID" value="NZ_CP031093.1"/>
</dbReference>
<evidence type="ECO:0000313" key="1">
    <source>
        <dbReference type="EMBL" id="QCF26686.1"/>
    </source>
</evidence>
<dbReference type="EMBL" id="CP031093">
    <property type="protein sequence ID" value="QCF26686.1"/>
    <property type="molecule type" value="Genomic_DNA"/>
</dbReference>
<reference evidence="1 2" key="1">
    <citation type="submission" date="2018-07" db="EMBL/GenBank/DDBJ databases">
        <title>Marsedoiliclastica nanhaica gen. nov. sp. nov., a novel marine hydrocarbonoclastic bacterium isolated from an in-situ enriched hydrocarbon-degrading consortium in deep-sea sediment.</title>
        <authorList>
            <person name="Dong C."/>
            <person name="Ma T."/>
            <person name="Liu R."/>
            <person name="Shao Z."/>
        </authorList>
    </citation>
    <scope>NUCLEOTIDE SEQUENCE [LARGE SCALE GENOMIC DNA]</scope>
    <source>
        <strain evidence="2">soil36-7</strain>
    </source>
</reference>
<name>A0A4P7XI12_9ALTE</name>
<dbReference type="OrthoDB" id="6370030at2"/>
<keyword evidence="2" id="KW-1185">Reference proteome</keyword>
<evidence type="ECO:0000313" key="2">
    <source>
        <dbReference type="Proteomes" id="UP000298049"/>
    </source>
</evidence>
<gene>
    <name evidence="1" type="ORF">soil367_12500</name>
</gene>
<protein>
    <submittedName>
        <fullName evidence="1">Uncharacterized protein</fullName>
    </submittedName>
</protein>
<sequence length="80" mass="8483">MNKADIFTARLADRSVIPMLTCGHCGSMLSKTRVFVNKTKPGVSGHILAYCSADDCCAINCCDEALSSLENDVAQQAIAS</sequence>
<dbReference type="Proteomes" id="UP000298049">
    <property type="component" value="Chromosome"/>
</dbReference>
<accession>A0A4P7XI12</accession>
<proteinExistence type="predicted"/>
<dbReference type="KEGG" id="hmi:soil367_12500"/>